<keyword evidence="2" id="KW-1185">Reference proteome</keyword>
<name>A0ABQ9YK98_9EUKA</name>
<sequence length="120" mass="13339">MSTIMSRIALLQDVIQQKLVDGGVSEPIQDKIAQFSLAITNGDLQTARHFLADKEVVRGTLITLTELEELTHCSRIATLRVDPDKHIRISFLALFPELRDVPQIRAIEGPKIPAVDNPES</sequence>
<proteinExistence type="predicted"/>
<evidence type="ECO:0000313" key="1">
    <source>
        <dbReference type="EMBL" id="KAK2964184.1"/>
    </source>
</evidence>
<dbReference type="Proteomes" id="UP001281761">
    <property type="component" value="Unassembled WGS sequence"/>
</dbReference>
<comment type="caution">
    <text evidence="1">The sequence shown here is derived from an EMBL/GenBank/DDBJ whole genome shotgun (WGS) entry which is preliminary data.</text>
</comment>
<reference evidence="1 2" key="1">
    <citation type="journal article" date="2022" name="bioRxiv">
        <title>Genomics of Preaxostyla Flagellates Illuminates Evolutionary Transitions and the Path Towards Mitochondrial Loss.</title>
        <authorList>
            <person name="Novak L.V.F."/>
            <person name="Treitli S.C."/>
            <person name="Pyrih J."/>
            <person name="Halakuc P."/>
            <person name="Pipaliya S.V."/>
            <person name="Vacek V."/>
            <person name="Brzon O."/>
            <person name="Soukal P."/>
            <person name="Eme L."/>
            <person name="Dacks J.B."/>
            <person name="Karnkowska A."/>
            <person name="Elias M."/>
            <person name="Hampl V."/>
        </authorList>
    </citation>
    <scope>NUCLEOTIDE SEQUENCE [LARGE SCALE GENOMIC DNA]</scope>
    <source>
        <strain evidence="1">NAU3</strain>
        <tissue evidence="1">Gut</tissue>
    </source>
</reference>
<protein>
    <recommendedName>
        <fullName evidence="3">LisH domain-containing protein</fullName>
    </recommendedName>
</protein>
<gene>
    <name evidence="1" type="ORF">BLNAU_715</name>
</gene>
<evidence type="ECO:0000313" key="2">
    <source>
        <dbReference type="Proteomes" id="UP001281761"/>
    </source>
</evidence>
<accession>A0ABQ9YK98</accession>
<evidence type="ECO:0008006" key="3">
    <source>
        <dbReference type="Google" id="ProtNLM"/>
    </source>
</evidence>
<dbReference type="EMBL" id="JARBJD010000003">
    <property type="protein sequence ID" value="KAK2964184.1"/>
    <property type="molecule type" value="Genomic_DNA"/>
</dbReference>
<organism evidence="1 2">
    <name type="scientific">Blattamonas nauphoetae</name>
    <dbReference type="NCBI Taxonomy" id="2049346"/>
    <lineage>
        <taxon>Eukaryota</taxon>
        <taxon>Metamonada</taxon>
        <taxon>Preaxostyla</taxon>
        <taxon>Oxymonadida</taxon>
        <taxon>Blattamonas</taxon>
    </lineage>
</organism>